<sequence length="57" mass="6051">MKKTNEGQNGQVENLKSILEGFGIKTSKELDAALSETLDALTIGIMTDRAIGARNSA</sequence>
<organism evidence="1">
    <name type="scientific">Phage sp. cty4N14</name>
    <dbReference type="NCBI Taxonomy" id="2825799"/>
    <lineage>
        <taxon>Viruses</taxon>
    </lineage>
</organism>
<accession>A0A8S5U4V3</accession>
<proteinExistence type="predicted"/>
<dbReference type="EMBL" id="BK016011">
    <property type="protein sequence ID" value="DAF89504.1"/>
    <property type="molecule type" value="Genomic_DNA"/>
</dbReference>
<evidence type="ECO:0000313" key="1">
    <source>
        <dbReference type="EMBL" id="DAF89504.1"/>
    </source>
</evidence>
<protein>
    <submittedName>
        <fullName evidence="1">Uncharacterized protein</fullName>
    </submittedName>
</protein>
<reference evidence="1" key="1">
    <citation type="journal article" date="2021" name="Proc. Natl. Acad. Sci. U.S.A.">
        <title>A Catalog of Tens of Thousands of Viruses from Human Metagenomes Reveals Hidden Associations with Chronic Diseases.</title>
        <authorList>
            <person name="Tisza M.J."/>
            <person name="Buck C.B."/>
        </authorList>
    </citation>
    <scope>NUCLEOTIDE SEQUENCE</scope>
    <source>
        <strain evidence="1">Cty4N14</strain>
    </source>
</reference>
<name>A0A8S5U4V3_9VIRU</name>